<sequence length="333" mass="36741">MNVFKSGKLPWSILFNLLSKLPLKDIDLIMGPAIGEDAAIIRFKDGFLVIHSDPITTASSRIGWLAIHIASNDIAVRGVKPKWFLPVVLIPENYSLDQLNFIFEDMGRALDKIEGIVIGGHTEISPGLTKPIISTTAIGYTTGRVILTRDARPGDRVIVIGKIGLEGAGVIAYDFGELLIEKGVDRNYIENAKKYIDEISIVDKALVIKDYVNTMHDPTEGGVIQSFREIALASNTSITVDIDSIELDEKVVAITSVLGLDPFKLLSSGSIVATVPEKNLLELINILDSMKIDYSICGYVSRENPGKVFIRKNNKVVDIVYNDIVDEIYKLWR</sequence>
<dbReference type="CDD" id="cd06061">
    <property type="entry name" value="PurM-like1"/>
    <property type="match status" value="1"/>
</dbReference>
<dbReference type="Pfam" id="PF00586">
    <property type="entry name" value="AIRS"/>
    <property type="match status" value="1"/>
</dbReference>
<gene>
    <name evidence="4" type="ORF">ENU14_06185</name>
</gene>
<evidence type="ECO:0000259" key="2">
    <source>
        <dbReference type="Pfam" id="PF00586"/>
    </source>
</evidence>
<evidence type="ECO:0000259" key="3">
    <source>
        <dbReference type="Pfam" id="PF02769"/>
    </source>
</evidence>
<comment type="similarity">
    <text evidence="1">Belongs to the HypE family.</text>
</comment>
<dbReference type="InterPro" id="IPR011854">
    <property type="entry name" value="HypE"/>
</dbReference>
<dbReference type="Pfam" id="PF02769">
    <property type="entry name" value="AIRS_C"/>
    <property type="match status" value="1"/>
</dbReference>
<comment type="caution">
    <text evidence="4">The sequence shown here is derived from an EMBL/GenBank/DDBJ whole genome shotgun (WGS) entry which is preliminary data.</text>
</comment>
<proteinExistence type="inferred from homology"/>
<dbReference type="AlphaFoldDB" id="A0A7C4HCF9"/>
<accession>A0A7C4HCF9</accession>
<feature type="domain" description="PurM-like C-terminal" evidence="3">
    <location>
        <begin position="152"/>
        <end position="309"/>
    </location>
</feature>
<organism evidence="4">
    <name type="scientific">Staphylothermus marinus</name>
    <dbReference type="NCBI Taxonomy" id="2280"/>
    <lineage>
        <taxon>Archaea</taxon>
        <taxon>Thermoproteota</taxon>
        <taxon>Thermoprotei</taxon>
        <taxon>Desulfurococcales</taxon>
        <taxon>Desulfurococcaceae</taxon>
        <taxon>Staphylothermus</taxon>
    </lineage>
</organism>
<reference evidence="4" key="1">
    <citation type="journal article" date="2020" name="mSystems">
        <title>Genome- and Community-Level Interaction Insights into Carbon Utilization and Element Cycling Functions of Hydrothermarchaeota in Hydrothermal Sediment.</title>
        <authorList>
            <person name="Zhou Z."/>
            <person name="Liu Y."/>
            <person name="Xu W."/>
            <person name="Pan J."/>
            <person name="Luo Z.H."/>
            <person name="Li M."/>
        </authorList>
    </citation>
    <scope>NUCLEOTIDE SEQUENCE [LARGE SCALE GENOMIC DNA]</scope>
    <source>
        <strain evidence="4">SpSt-642</strain>
    </source>
</reference>
<dbReference type="EMBL" id="DTBJ01000053">
    <property type="protein sequence ID" value="HGM59150.1"/>
    <property type="molecule type" value="Genomic_DNA"/>
</dbReference>
<dbReference type="InterPro" id="IPR010918">
    <property type="entry name" value="PurM-like_C_dom"/>
</dbReference>
<protein>
    <submittedName>
        <fullName evidence="4">AIR synthase</fullName>
    </submittedName>
</protein>
<evidence type="ECO:0000313" key="4">
    <source>
        <dbReference type="EMBL" id="HGM59150.1"/>
    </source>
</evidence>
<dbReference type="PANTHER" id="PTHR30303:SF4">
    <property type="entry name" value="HYDROGENASE EXPRESSION_FORMATION PROTEIN HYPE"/>
    <property type="match status" value="1"/>
</dbReference>
<dbReference type="SUPFAM" id="SSF56042">
    <property type="entry name" value="PurM C-terminal domain-like"/>
    <property type="match status" value="1"/>
</dbReference>
<dbReference type="SUPFAM" id="SSF55326">
    <property type="entry name" value="PurM N-terminal domain-like"/>
    <property type="match status" value="1"/>
</dbReference>
<dbReference type="Gene3D" id="3.90.650.10">
    <property type="entry name" value="PurM-like C-terminal domain"/>
    <property type="match status" value="1"/>
</dbReference>
<feature type="domain" description="PurM-like N-terminal" evidence="2">
    <location>
        <begin position="35"/>
        <end position="140"/>
    </location>
</feature>
<dbReference type="InterPro" id="IPR036921">
    <property type="entry name" value="PurM-like_N_sf"/>
</dbReference>
<dbReference type="Gene3D" id="3.30.1330.10">
    <property type="entry name" value="PurM-like, N-terminal domain"/>
    <property type="match status" value="1"/>
</dbReference>
<dbReference type="InterPro" id="IPR016188">
    <property type="entry name" value="PurM-like_N"/>
</dbReference>
<dbReference type="PANTHER" id="PTHR30303">
    <property type="entry name" value="HYDROGENASE ISOENZYMES FORMATION PROTEIN HYPE"/>
    <property type="match status" value="1"/>
</dbReference>
<name>A0A7C4HCF9_STAMA</name>
<dbReference type="InterPro" id="IPR036676">
    <property type="entry name" value="PurM-like_C_sf"/>
</dbReference>
<dbReference type="PIRSF" id="PIRSF005644">
    <property type="entry name" value="Hdrgns_mtr_HypE"/>
    <property type="match status" value="1"/>
</dbReference>
<dbReference type="GO" id="GO:0051604">
    <property type="term" value="P:protein maturation"/>
    <property type="evidence" value="ECO:0007669"/>
    <property type="project" value="TreeGrafter"/>
</dbReference>
<evidence type="ECO:0000256" key="1">
    <source>
        <dbReference type="ARBA" id="ARBA00006243"/>
    </source>
</evidence>